<reference evidence="3 4" key="1">
    <citation type="journal article" date="2019" name="Mol. Ecol. Resour.">
        <title>Chromosome-level genome assembly of Triplophysa tibetana, a fish adapted to the harsh high-altitude environment of the Tibetan Plateau.</title>
        <authorList>
            <person name="Yang X."/>
            <person name="Liu H."/>
            <person name="Ma Z."/>
            <person name="Zou Y."/>
            <person name="Zou M."/>
            <person name="Mao Y."/>
            <person name="Li X."/>
            <person name="Wang H."/>
            <person name="Chen T."/>
            <person name="Wang W."/>
            <person name="Yang R."/>
        </authorList>
    </citation>
    <scope>NUCLEOTIDE SEQUENCE [LARGE SCALE GENOMIC DNA]</scope>
    <source>
        <strain evidence="3">TTIB1903HZAU</strain>
        <tissue evidence="3">Muscle</tissue>
    </source>
</reference>
<evidence type="ECO:0000256" key="2">
    <source>
        <dbReference type="SAM" id="SignalP"/>
    </source>
</evidence>
<accession>A0A5A9N879</accession>
<feature type="region of interest" description="Disordered" evidence="1">
    <location>
        <begin position="79"/>
        <end position="110"/>
    </location>
</feature>
<keyword evidence="4" id="KW-1185">Reference proteome</keyword>
<comment type="caution">
    <text evidence="3">The sequence shown here is derived from an EMBL/GenBank/DDBJ whole genome shotgun (WGS) entry which is preliminary data.</text>
</comment>
<proteinExistence type="predicted"/>
<feature type="chain" id="PRO_5022729759" evidence="2">
    <location>
        <begin position="23"/>
        <end position="110"/>
    </location>
</feature>
<evidence type="ECO:0000256" key="1">
    <source>
        <dbReference type="SAM" id="MobiDB-lite"/>
    </source>
</evidence>
<organism evidence="3 4">
    <name type="scientific">Triplophysa tibetana</name>
    <dbReference type="NCBI Taxonomy" id="1572043"/>
    <lineage>
        <taxon>Eukaryota</taxon>
        <taxon>Metazoa</taxon>
        <taxon>Chordata</taxon>
        <taxon>Craniata</taxon>
        <taxon>Vertebrata</taxon>
        <taxon>Euteleostomi</taxon>
        <taxon>Actinopterygii</taxon>
        <taxon>Neopterygii</taxon>
        <taxon>Teleostei</taxon>
        <taxon>Ostariophysi</taxon>
        <taxon>Cypriniformes</taxon>
        <taxon>Nemacheilidae</taxon>
        <taxon>Triplophysa</taxon>
    </lineage>
</organism>
<evidence type="ECO:0000313" key="3">
    <source>
        <dbReference type="EMBL" id="KAA0706174.1"/>
    </source>
</evidence>
<dbReference type="Proteomes" id="UP000324632">
    <property type="component" value="Chromosome 21"/>
</dbReference>
<gene>
    <name evidence="3" type="ORF">E1301_Tti022663</name>
</gene>
<feature type="compositionally biased region" description="Polar residues" evidence="1">
    <location>
        <begin position="79"/>
        <end position="88"/>
    </location>
</feature>
<protein>
    <submittedName>
        <fullName evidence="3">Uncharacterized protein</fullName>
    </submittedName>
</protein>
<sequence>MTVISVLLVLVCLLFIIQLAKRVEKLLPVAACFFVLPSTQLGLLLYHLVGYWTGTPVNTTSQQGSQNSVEFDGTHTTKLPILDQNQTGESHEIKTLSKDPGNSVERDEIT</sequence>
<name>A0A5A9N879_9TELE</name>
<evidence type="ECO:0000313" key="4">
    <source>
        <dbReference type="Proteomes" id="UP000324632"/>
    </source>
</evidence>
<dbReference type="AlphaFoldDB" id="A0A5A9N879"/>
<keyword evidence="2" id="KW-0732">Signal</keyword>
<feature type="signal peptide" evidence="2">
    <location>
        <begin position="1"/>
        <end position="22"/>
    </location>
</feature>
<dbReference type="EMBL" id="SOYY01000021">
    <property type="protein sequence ID" value="KAA0706174.1"/>
    <property type="molecule type" value="Genomic_DNA"/>
</dbReference>